<feature type="compositionally biased region" description="Basic and acidic residues" evidence="7">
    <location>
        <begin position="189"/>
        <end position="198"/>
    </location>
</feature>
<sequence length="443" mass="47595">MPTLTFSERSVHEYVTCGLCNGYLVGATTVRECMHAFCRSCISAHLLTSASCPICNTKLGVDKWAAISDDPTLNAAIRLIAPHAAAVADAKERDWYEKGGTEMPKVTAGGLEQDQSHDHGEAPQAAGHVEEQPQRKSRRGRKKRSTPASQSAPAEISRPGSKSAAAEIAPEVEPPLAPEIFLNGSLGGEGRRDKEKRKLSTQSKPKSPALSASFSPFSSQTELSATATPPPTSIPNAVPRTTPRAIQRRLRSPSPLVSSYSENEDEDEDGEASEWDESPTPAGVGATVVEDGDVEMGWTRSGRATGRKRARPREPDPDDDIVFRLVMDPSLTNSSTQSTTLNAPLPTPSPTTMSPSPKLPQIDLPVIRTSKGTAVRAVRKLVAEKTGVGVDELQLTLEGHALGDEHTLEFAARVFWRDRRKGVEIVYGVRAPEGEDGDVIMLG</sequence>
<dbReference type="Proteomes" id="UP000070544">
    <property type="component" value="Unassembled WGS sequence"/>
</dbReference>
<keyword evidence="2" id="KW-0479">Metal-binding</keyword>
<feature type="region of interest" description="Disordered" evidence="7">
    <location>
        <begin position="100"/>
        <end position="359"/>
    </location>
</feature>
<dbReference type="InterPro" id="IPR013083">
    <property type="entry name" value="Znf_RING/FYVE/PHD"/>
</dbReference>
<keyword evidence="3 6" id="KW-0863">Zinc-finger</keyword>
<evidence type="ECO:0000313" key="10">
    <source>
        <dbReference type="Proteomes" id="UP000070544"/>
    </source>
</evidence>
<feature type="compositionally biased region" description="Low complexity" evidence="7">
    <location>
        <begin position="252"/>
        <end position="261"/>
    </location>
</feature>
<dbReference type="GO" id="GO:0005634">
    <property type="term" value="C:nucleus"/>
    <property type="evidence" value="ECO:0007669"/>
    <property type="project" value="UniProtKB-SubCell"/>
</dbReference>
<dbReference type="InterPro" id="IPR017907">
    <property type="entry name" value="Znf_RING_CS"/>
</dbReference>
<dbReference type="PROSITE" id="PS00518">
    <property type="entry name" value="ZF_RING_1"/>
    <property type="match status" value="1"/>
</dbReference>
<dbReference type="PANTHER" id="PTHR45893">
    <property type="entry name" value="POLYCOMB GROUP RING FINGER PROTEIN"/>
    <property type="match status" value="1"/>
</dbReference>
<evidence type="ECO:0000256" key="2">
    <source>
        <dbReference type="ARBA" id="ARBA00022723"/>
    </source>
</evidence>
<protein>
    <recommendedName>
        <fullName evidence="8">RING-type domain-containing protein</fullName>
    </recommendedName>
</protein>
<evidence type="ECO:0000256" key="3">
    <source>
        <dbReference type="ARBA" id="ARBA00022771"/>
    </source>
</evidence>
<evidence type="ECO:0000259" key="8">
    <source>
        <dbReference type="PROSITE" id="PS50089"/>
    </source>
</evidence>
<gene>
    <name evidence="9" type="ORF">M427DRAFT_51924</name>
</gene>
<dbReference type="PROSITE" id="PS50089">
    <property type="entry name" value="ZF_RING_2"/>
    <property type="match status" value="1"/>
</dbReference>
<keyword evidence="10" id="KW-1185">Reference proteome</keyword>
<dbReference type="STRING" id="1344416.A0A139AW57"/>
<comment type="subcellular location">
    <subcellularLocation>
        <location evidence="1">Nucleus</location>
    </subcellularLocation>
</comment>
<dbReference type="AlphaFoldDB" id="A0A139AW57"/>
<dbReference type="EMBL" id="KQ965734">
    <property type="protein sequence ID" value="KXS20972.1"/>
    <property type="molecule type" value="Genomic_DNA"/>
</dbReference>
<accession>A0A139AW57</accession>
<proteinExistence type="predicted"/>
<evidence type="ECO:0000256" key="5">
    <source>
        <dbReference type="ARBA" id="ARBA00023242"/>
    </source>
</evidence>
<evidence type="ECO:0000313" key="9">
    <source>
        <dbReference type="EMBL" id="KXS20972.1"/>
    </source>
</evidence>
<feature type="domain" description="RING-type" evidence="8">
    <location>
        <begin position="17"/>
        <end position="56"/>
    </location>
</feature>
<dbReference type="OrthoDB" id="1305878at2759"/>
<evidence type="ECO:0000256" key="6">
    <source>
        <dbReference type="PROSITE-ProRule" id="PRU00175"/>
    </source>
</evidence>
<dbReference type="SMART" id="SM00184">
    <property type="entry name" value="RING"/>
    <property type="match status" value="1"/>
</dbReference>
<evidence type="ECO:0000256" key="1">
    <source>
        <dbReference type="ARBA" id="ARBA00004123"/>
    </source>
</evidence>
<keyword evidence="4" id="KW-0862">Zinc</keyword>
<keyword evidence="5" id="KW-0539">Nucleus</keyword>
<dbReference type="SUPFAM" id="SSF57850">
    <property type="entry name" value="RING/U-box"/>
    <property type="match status" value="1"/>
</dbReference>
<dbReference type="Gene3D" id="3.30.40.10">
    <property type="entry name" value="Zinc/RING finger domain, C3HC4 (zinc finger)"/>
    <property type="match status" value="1"/>
</dbReference>
<dbReference type="Pfam" id="PF13639">
    <property type="entry name" value="zf-RING_2"/>
    <property type="match status" value="1"/>
</dbReference>
<dbReference type="InterPro" id="IPR051507">
    <property type="entry name" value="PcG_RING_finger"/>
</dbReference>
<reference evidence="9 10" key="1">
    <citation type="journal article" date="2015" name="Genome Biol. Evol.">
        <title>Phylogenomic analyses indicate that early fungi evolved digesting cell walls of algal ancestors of land plants.</title>
        <authorList>
            <person name="Chang Y."/>
            <person name="Wang S."/>
            <person name="Sekimoto S."/>
            <person name="Aerts A.L."/>
            <person name="Choi C."/>
            <person name="Clum A."/>
            <person name="LaButti K.M."/>
            <person name="Lindquist E.A."/>
            <person name="Yee Ngan C."/>
            <person name="Ohm R.A."/>
            <person name="Salamov A.A."/>
            <person name="Grigoriev I.V."/>
            <person name="Spatafora J.W."/>
            <person name="Berbee M.L."/>
        </authorList>
    </citation>
    <scope>NUCLEOTIDE SEQUENCE [LARGE SCALE GENOMIC DNA]</scope>
    <source>
        <strain evidence="9 10">JEL478</strain>
    </source>
</reference>
<dbReference type="Gene3D" id="3.10.20.90">
    <property type="entry name" value="Phosphatidylinositol 3-kinase Catalytic Subunit, Chain A, domain 1"/>
    <property type="match status" value="1"/>
</dbReference>
<dbReference type="CDD" id="cd16525">
    <property type="entry name" value="RING-HC_PCGF"/>
    <property type="match status" value="1"/>
</dbReference>
<feature type="compositionally biased region" description="Low complexity" evidence="7">
    <location>
        <begin position="203"/>
        <end position="227"/>
    </location>
</feature>
<feature type="compositionally biased region" description="Low complexity" evidence="7">
    <location>
        <begin position="330"/>
        <end position="359"/>
    </location>
</feature>
<dbReference type="InterPro" id="IPR001841">
    <property type="entry name" value="Znf_RING"/>
</dbReference>
<feature type="compositionally biased region" description="Basic residues" evidence="7">
    <location>
        <begin position="135"/>
        <end position="145"/>
    </location>
</feature>
<evidence type="ECO:0000256" key="7">
    <source>
        <dbReference type="SAM" id="MobiDB-lite"/>
    </source>
</evidence>
<evidence type="ECO:0000256" key="4">
    <source>
        <dbReference type="ARBA" id="ARBA00022833"/>
    </source>
</evidence>
<feature type="compositionally biased region" description="Acidic residues" evidence="7">
    <location>
        <begin position="262"/>
        <end position="277"/>
    </location>
</feature>
<name>A0A139AW57_GONPJ</name>
<organism evidence="9 10">
    <name type="scientific">Gonapodya prolifera (strain JEL478)</name>
    <name type="common">Monoblepharis prolifera</name>
    <dbReference type="NCBI Taxonomy" id="1344416"/>
    <lineage>
        <taxon>Eukaryota</taxon>
        <taxon>Fungi</taxon>
        <taxon>Fungi incertae sedis</taxon>
        <taxon>Chytridiomycota</taxon>
        <taxon>Chytridiomycota incertae sedis</taxon>
        <taxon>Monoblepharidomycetes</taxon>
        <taxon>Monoblepharidales</taxon>
        <taxon>Gonapodyaceae</taxon>
        <taxon>Gonapodya</taxon>
    </lineage>
</organism>
<dbReference type="GO" id="GO:0008270">
    <property type="term" value="F:zinc ion binding"/>
    <property type="evidence" value="ECO:0007669"/>
    <property type="project" value="UniProtKB-KW"/>
</dbReference>